<evidence type="ECO:0000313" key="15">
    <source>
        <dbReference type="Proteomes" id="UP000694389"/>
    </source>
</evidence>
<evidence type="ECO:0000256" key="9">
    <source>
        <dbReference type="ARBA" id="ARBA00038203"/>
    </source>
</evidence>
<feature type="domain" description="Ig-like" evidence="13">
    <location>
        <begin position="25"/>
        <end position="122"/>
    </location>
</feature>
<dbReference type="GO" id="GO:0016020">
    <property type="term" value="C:membrane"/>
    <property type="evidence" value="ECO:0007669"/>
    <property type="project" value="UniProtKB-SubCell"/>
</dbReference>
<evidence type="ECO:0000259" key="13">
    <source>
        <dbReference type="PROSITE" id="PS50835"/>
    </source>
</evidence>
<feature type="compositionally biased region" description="Low complexity" evidence="10">
    <location>
        <begin position="159"/>
        <end position="175"/>
    </location>
</feature>
<reference evidence="14" key="1">
    <citation type="submission" date="2025-08" db="UniProtKB">
        <authorList>
            <consortium name="Ensembl"/>
        </authorList>
    </citation>
    <scope>IDENTIFICATION</scope>
</reference>
<dbReference type="InterPro" id="IPR036179">
    <property type="entry name" value="Ig-like_dom_sf"/>
</dbReference>
<dbReference type="GeneTree" id="ENSGT00940000163509"/>
<dbReference type="InterPro" id="IPR007110">
    <property type="entry name" value="Ig-like_dom"/>
</dbReference>
<keyword evidence="6" id="KW-1015">Disulfide bond</keyword>
<dbReference type="Ensembl" id="ENSDLAT00005082863.1">
    <property type="protein sequence ID" value="ENSDLAP00005076587.1"/>
    <property type="gene ID" value="ENSDLAG00005033684.1"/>
</dbReference>
<name>A0A8P4KPF6_DICLA</name>
<dbReference type="PANTHER" id="PTHR46608">
    <property type="entry name" value="T-CELL IMMUNOGLOBULIN AND MUCIN DOMAIN-CONTAINING PROTEIN 4"/>
    <property type="match status" value="1"/>
</dbReference>
<accession>A0A8P4KPF6</accession>
<dbReference type="SUPFAM" id="SSF48726">
    <property type="entry name" value="Immunoglobulin"/>
    <property type="match status" value="1"/>
</dbReference>
<dbReference type="AlphaFoldDB" id="A0A8P4KPF6"/>
<feature type="compositionally biased region" description="Low complexity" evidence="10">
    <location>
        <begin position="130"/>
        <end position="146"/>
    </location>
</feature>
<comment type="similarity">
    <text evidence="9">Belongs to the immunoglobulin superfamily. TIM family.</text>
</comment>
<dbReference type="PROSITE" id="PS50835">
    <property type="entry name" value="IG_LIKE"/>
    <property type="match status" value="1"/>
</dbReference>
<keyword evidence="7" id="KW-0325">Glycoprotein</keyword>
<keyword evidence="2 11" id="KW-0812">Transmembrane</keyword>
<organism evidence="14 15">
    <name type="scientific">Dicentrarchus labrax</name>
    <name type="common">European seabass</name>
    <name type="synonym">Morone labrax</name>
    <dbReference type="NCBI Taxonomy" id="13489"/>
    <lineage>
        <taxon>Eukaryota</taxon>
        <taxon>Metazoa</taxon>
        <taxon>Chordata</taxon>
        <taxon>Craniata</taxon>
        <taxon>Vertebrata</taxon>
        <taxon>Euteleostomi</taxon>
        <taxon>Actinopterygii</taxon>
        <taxon>Neopterygii</taxon>
        <taxon>Teleostei</taxon>
        <taxon>Neoteleostei</taxon>
        <taxon>Acanthomorphata</taxon>
        <taxon>Eupercaria</taxon>
        <taxon>Moronidae</taxon>
        <taxon>Dicentrarchus</taxon>
    </lineage>
</organism>
<feature type="signal peptide" evidence="12">
    <location>
        <begin position="1"/>
        <end position="18"/>
    </location>
</feature>
<keyword evidence="4 11" id="KW-1133">Transmembrane helix</keyword>
<dbReference type="PANTHER" id="PTHR46608:SF3">
    <property type="entry name" value="T-CELL IMMUNOGLOBULIN AND MUCIN DOMAIN-CONTAINING PROTEIN 4"/>
    <property type="match status" value="1"/>
</dbReference>
<dbReference type="InterPro" id="IPR013783">
    <property type="entry name" value="Ig-like_fold"/>
</dbReference>
<evidence type="ECO:0000256" key="8">
    <source>
        <dbReference type="ARBA" id="ARBA00023319"/>
    </source>
</evidence>
<evidence type="ECO:0000256" key="2">
    <source>
        <dbReference type="ARBA" id="ARBA00022692"/>
    </source>
</evidence>
<keyword evidence="5 11" id="KW-0472">Membrane</keyword>
<dbReference type="FunFam" id="2.60.40.10:FF:000774">
    <property type="entry name" value="Hepatitis A virus cellular receptor 1"/>
    <property type="match status" value="1"/>
</dbReference>
<protein>
    <recommendedName>
        <fullName evidence="13">Ig-like domain-containing protein</fullName>
    </recommendedName>
</protein>
<feature type="region of interest" description="Disordered" evidence="10">
    <location>
        <begin position="124"/>
        <end position="175"/>
    </location>
</feature>
<keyword evidence="8" id="KW-0393">Immunoglobulin domain</keyword>
<evidence type="ECO:0000256" key="12">
    <source>
        <dbReference type="SAM" id="SignalP"/>
    </source>
</evidence>
<feature type="transmembrane region" description="Helical" evidence="11">
    <location>
        <begin position="181"/>
        <end position="205"/>
    </location>
</feature>
<evidence type="ECO:0000256" key="4">
    <source>
        <dbReference type="ARBA" id="ARBA00022989"/>
    </source>
</evidence>
<evidence type="ECO:0000256" key="7">
    <source>
        <dbReference type="ARBA" id="ARBA00023180"/>
    </source>
</evidence>
<evidence type="ECO:0000256" key="6">
    <source>
        <dbReference type="ARBA" id="ARBA00023157"/>
    </source>
</evidence>
<dbReference type="Gene3D" id="2.60.40.10">
    <property type="entry name" value="Immunoglobulins"/>
    <property type="match status" value="1"/>
</dbReference>
<keyword evidence="15" id="KW-1185">Reference proteome</keyword>
<dbReference type="InterPro" id="IPR013106">
    <property type="entry name" value="Ig_V-set"/>
</dbReference>
<dbReference type="Proteomes" id="UP000694389">
    <property type="component" value="Unassembled WGS sequence"/>
</dbReference>
<reference evidence="14" key="2">
    <citation type="submission" date="2025-09" db="UniProtKB">
        <authorList>
            <consortium name="Ensembl"/>
        </authorList>
    </citation>
    <scope>IDENTIFICATION</scope>
</reference>
<proteinExistence type="inferred from homology"/>
<evidence type="ECO:0000256" key="11">
    <source>
        <dbReference type="SAM" id="Phobius"/>
    </source>
</evidence>
<dbReference type="GO" id="GO:0060097">
    <property type="term" value="P:cytoskeletal rearrangement involved in phagocytosis, engulfment"/>
    <property type="evidence" value="ECO:0007669"/>
    <property type="project" value="TreeGrafter"/>
</dbReference>
<evidence type="ECO:0000313" key="14">
    <source>
        <dbReference type="Ensembl" id="ENSDLAP00005076587.1"/>
    </source>
</evidence>
<evidence type="ECO:0000256" key="1">
    <source>
        <dbReference type="ARBA" id="ARBA00004479"/>
    </source>
</evidence>
<comment type="subcellular location">
    <subcellularLocation>
        <location evidence="1">Membrane</location>
        <topology evidence="1">Single-pass type I membrane protein</topology>
    </subcellularLocation>
</comment>
<feature type="chain" id="PRO_5035736555" description="Ig-like domain-containing protein" evidence="12">
    <location>
        <begin position="19"/>
        <end position="261"/>
    </location>
</feature>
<evidence type="ECO:0000256" key="5">
    <source>
        <dbReference type="ARBA" id="ARBA00023136"/>
    </source>
</evidence>
<keyword evidence="3 12" id="KW-0732">Signal</keyword>
<sequence length="261" mass="28631">MKIALLLALLTVSECSSSAVVGWRGHNVTFSCRYDIKYHGPEWMCWNRGEIPSRGCDNPLISTDGRTVTTRASSRYQLLGRLDEGDVSMTILNLTQTDSGRYGCRVQIPGAFNDIKHHFDLTVERGEKQTTSSTPSSSSSSSSTRETSTEQTDNDTTGQLTSTETMLTSSSSSGQLEGSSVTVVLVCVLFGLIALVTAGAIIIIARRWKQINKIRQQQVHRSVQFSSTSSSLELHRRSAVENIYNIDTDRGGDGGEYEYCP</sequence>
<evidence type="ECO:0000256" key="10">
    <source>
        <dbReference type="SAM" id="MobiDB-lite"/>
    </source>
</evidence>
<dbReference type="GO" id="GO:0043277">
    <property type="term" value="P:apoptotic cell clearance"/>
    <property type="evidence" value="ECO:0007669"/>
    <property type="project" value="TreeGrafter"/>
</dbReference>
<evidence type="ECO:0000256" key="3">
    <source>
        <dbReference type="ARBA" id="ARBA00022729"/>
    </source>
</evidence>
<dbReference type="SMART" id="SM00409">
    <property type="entry name" value="IG"/>
    <property type="match status" value="1"/>
</dbReference>
<dbReference type="InterPro" id="IPR003599">
    <property type="entry name" value="Ig_sub"/>
</dbReference>
<dbReference type="GO" id="GO:0001786">
    <property type="term" value="F:phosphatidylserine binding"/>
    <property type="evidence" value="ECO:0007669"/>
    <property type="project" value="TreeGrafter"/>
</dbReference>
<dbReference type="Pfam" id="PF07686">
    <property type="entry name" value="V-set"/>
    <property type="match status" value="1"/>
</dbReference>